<dbReference type="OrthoDB" id="1113383at2759"/>
<dbReference type="Proteomes" id="UP000504610">
    <property type="component" value="Chromosome 4"/>
</dbReference>
<gene>
    <name evidence="8" type="primary">LOC108850743</name>
</gene>
<feature type="domain" description="HSF-type DNA-binding" evidence="6">
    <location>
        <begin position="8"/>
        <end position="101"/>
    </location>
</feature>
<dbReference type="PANTHER" id="PTHR10015:SF364">
    <property type="entry name" value="HSF-TYPE DNA-BINDING DOMAIN-CONTAINING PROTEIN"/>
    <property type="match status" value="1"/>
</dbReference>
<evidence type="ECO:0000256" key="2">
    <source>
        <dbReference type="ARBA" id="ARBA00023016"/>
    </source>
</evidence>
<dbReference type="PANTHER" id="PTHR10015">
    <property type="entry name" value="HEAT SHOCK TRANSCRIPTION FACTOR"/>
    <property type="match status" value="1"/>
</dbReference>
<protein>
    <submittedName>
        <fullName evidence="8">Heat stress transcription factor A-4a-like</fullName>
    </submittedName>
</protein>
<keyword evidence="2" id="KW-0346">Stress response</keyword>
<keyword evidence="4" id="KW-0539">Nucleus</keyword>
<reference evidence="7" key="1">
    <citation type="journal article" date="2019" name="Database">
        <title>The radish genome database (RadishGD): an integrated information resource for radish genomics.</title>
        <authorList>
            <person name="Yu H.J."/>
            <person name="Baek S."/>
            <person name="Lee Y.J."/>
            <person name="Cho A."/>
            <person name="Mun J.H."/>
        </authorList>
    </citation>
    <scope>NUCLEOTIDE SEQUENCE [LARGE SCALE GENOMIC DNA]</scope>
    <source>
        <strain evidence="7">cv. WK10039</strain>
    </source>
</reference>
<comment type="similarity">
    <text evidence="5">Belongs to the HSF family.</text>
</comment>
<evidence type="ECO:0000256" key="3">
    <source>
        <dbReference type="ARBA" id="ARBA00023125"/>
    </source>
</evidence>
<dbReference type="GeneID" id="108850743"/>
<evidence type="ECO:0000256" key="1">
    <source>
        <dbReference type="ARBA" id="ARBA00004123"/>
    </source>
</evidence>
<evidence type="ECO:0000313" key="8">
    <source>
        <dbReference type="RefSeq" id="XP_018479723.1"/>
    </source>
</evidence>
<evidence type="ECO:0000313" key="7">
    <source>
        <dbReference type="Proteomes" id="UP000504610"/>
    </source>
</evidence>
<accession>A0A6J0N718</accession>
<dbReference type="GO" id="GO:0000978">
    <property type="term" value="F:RNA polymerase II cis-regulatory region sequence-specific DNA binding"/>
    <property type="evidence" value="ECO:0007669"/>
    <property type="project" value="TreeGrafter"/>
</dbReference>
<sequence>MVHRIATGSNSFFTDLYEIVNDHSSDAIISWSNNSNSSFVVWDVEEFCKRILPKSVWFGRNFSEFVSELRYHRFQRIGRFEFGHENFARGRPWLLKRMVPSKTLDDEFRAKLKAKRDKAKAKKARAKVVRLLENLQI</sequence>
<evidence type="ECO:0000259" key="6">
    <source>
        <dbReference type="SMART" id="SM00415"/>
    </source>
</evidence>
<dbReference type="AlphaFoldDB" id="A0A6J0N718"/>
<evidence type="ECO:0000256" key="5">
    <source>
        <dbReference type="RuleBase" id="RU004020"/>
    </source>
</evidence>
<dbReference type="Gene3D" id="1.10.10.10">
    <property type="entry name" value="Winged helix-like DNA-binding domain superfamily/Winged helix DNA-binding domain"/>
    <property type="match status" value="1"/>
</dbReference>
<organism evidence="7 8">
    <name type="scientific">Raphanus sativus</name>
    <name type="common">Radish</name>
    <name type="synonym">Raphanus raphanistrum var. sativus</name>
    <dbReference type="NCBI Taxonomy" id="3726"/>
    <lineage>
        <taxon>Eukaryota</taxon>
        <taxon>Viridiplantae</taxon>
        <taxon>Streptophyta</taxon>
        <taxon>Embryophyta</taxon>
        <taxon>Tracheophyta</taxon>
        <taxon>Spermatophyta</taxon>
        <taxon>Magnoliopsida</taxon>
        <taxon>eudicotyledons</taxon>
        <taxon>Gunneridae</taxon>
        <taxon>Pentapetalae</taxon>
        <taxon>rosids</taxon>
        <taxon>malvids</taxon>
        <taxon>Brassicales</taxon>
        <taxon>Brassicaceae</taxon>
        <taxon>Brassiceae</taxon>
        <taxon>Raphanus</taxon>
    </lineage>
</organism>
<dbReference type="KEGG" id="rsz:108850743"/>
<dbReference type="GO" id="GO:0006357">
    <property type="term" value="P:regulation of transcription by RNA polymerase II"/>
    <property type="evidence" value="ECO:0007669"/>
    <property type="project" value="TreeGrafter"/>
</dbReference>
<dbReference type="InterPro" id="IPR036390">
    <property type="entry name" value="WH_DNA-bd_sf"/>
</dbReference>
<dbReference type="InterPro" id="IPR000232">
    <property type="entry name" value="HSF_DNA-bd"/>
</dbReference>
<dbReference type="GO" id="GO:0005634">
    <property type="term" value="C:nucleus"/>
    <property type="evidence" value="ECO:0007669"/>
    <property type="project" value="UniProtKB-SubCell"/>
</dbReference>
<evidence type="ECO:0000256" key="4">
    <source>
        <dbReference type="ARBA" id="ARBA00023242"/>
    </source>
</evidence>
<dbReference type="SMART" id="SM00415">
    <property type="entry name" value="HSF"/>
    <property type="match status" value="1"/>
</dbReference>
<keyword evidence="7" id="KW-1185">Reference proteome</keyword>
<keyword evidence="3" id="KW-0238">DNA-binding</keyword>
<dbReference type="GO" id="GO:0003700">
    <property type="term" value="F:DNA-binding transcription factor activity"/>
    <property type="evidence" value="ECO:0007669"/>
    <property type="project" value="InterPro"/>
</dbReference>
<dbReference type="GO" id="GO:0034605">
    <property type="term" value="P:cellular response to heat"/>
    <property type="evidence" value="ECO:0007669"/>
    <property type="project" value="TreeGrafter"/>
</dbReference>
<dbReference type="InterPro" id="IPR036388">
    <property type="entry name" value="WH-like_DNA-bd_sf"/>
</dbReference>
<proteinExistence type="inferred from homology"/>
<dbReference type="SUPFAM" id="SSF46785">
    <property type="entry name" value="Winged helix' DNA-binding domain"/>
    <property type="match status" value="1"/>
</dbReference>
<dbReference type="RefSeq" id="XP_018479723.1">
    <property type="nucleotide sequence ID" value="XM_018624221.1"/>
</dbReference>
<dbReference type="Pfam" id="PF00447">
    <property type="entry name" value="HSF_DNA-bind"/>
    <property type="match status" value="1"/>
</dbReference>
<reference evidence="8" key="2">
    <citation type="submission" date="2025-08" db="UniProtKB">
        <authorList>
            <consortium name="RefSeq"/>
        </authorList>
    </citation>
    <scope>IDENTIFICATION</scope>
    <source>
        <tissue evidence="8">Leaf</tissue>
    </source>
</reference>
<name>A0A6J0N718_RAPSA</name>
<comment type="subcellular location">
    <subcellularLocation>
        <location evidence="1">Nucleus</location>
    </subcellularLocation>
</comment>